<dbReference type="GO" id="GO:0015833">
    <property type="term" value="P:peptide transport"/>
    <property type="evidence" value="ECO:0007669"/>
    <property type="project" value="TreeGrafter"/>
</dbReference>
<keyword evidence="4 5" id="KW-0732">Signal</keyword>
<dbReference type="EMBL" id="QJJK01000004">
    <property type="protein sequence ID" value="PXW60178.1"/>
    <property type="molecule type" value="Genomic_DNA"/>
</dbReference>
<feature type="signal peptide" evidence="5">
    <location>
        <begin position="1"/>
        <end position="27"/>
    </location>
</feature>
<evidence type="ECO:0000256" key="4">
    <source>
        <dbReference type="ARBA" id="ARBA00022729"/>
    </source>
</evidence>
<keyword evidence="8" id="KW-1185">Reference proteome</keyword>
<accession>A0A2V3UBC6</accession>
<evidence type="ECO:0000256" key="1">
    <source>
        <dbReference type="ARBA" id="ARBA00004418"/>
    </source>
</evidence>
<evidence type="ECO:0000259" key="6">
    <source>
        <dbReference type="Pfam" id="PF00496"/>
    </source>
</evidence>
<sequence>MNILSKYALACSVALGGFIAAMPVVVAAPLEVAVEQSPSGLDPHIVTAFTSFQIIDGTIYEGLAALDGDLNIVPGLASKWDISDDKKTYTFTLQDGVKFHGGAMMTSKDVASSLNRVLAKKTGSPLASRLAAVERIDTPDDKTVVIHLSAPSAPLLSSLTTIAIVPAKYENDTETLQRKPDGTGPFKMIEWQPDVAIKLAPNTDYWQKGLPKLDGVNFNIVPEATTRHVGLTSGQYQMLPNIDGVTAQQLQGQPGVKMEEALELAYSLIGMNVTRPPFDNPKVREAINYAVNRGDIVAAALFGAGVPGGPLSPALTNFATPVGDFACFKPDVAKAKALMAESGIATPVNARLLVLPRDSTKAIAQILQQELAAIGINLTLDIPEIGQFVQNWKNSDFDLFVSLNAGTIEPDDYFYRTFRTGGSTNVFKYSNKKLDALLDKGREETDVESRKKIYTDVQSILACDGPASFLTYGKIYTAMNEKVKGYKINPNRSLRTLRSTSQ</sequence>
<evidence type="ECO:0000256" key="3">
    <source>
        <dbReference type="ARBA" id="ARBA00022448"/>
    </source>
</evidence>
<dbReference type="InterPro" id="IPR030678">
    <property type="entry name" value="Peptide/Ni-bd"/>
</dbReference>
<protein>
    <submittedName>
        <fullName evidence="7">Peptide/nickel transport system substrate-binding protein</fullName>
    </submittedName>
</protein>
<name>A0A2V3UBC6_9HYPH</name>
<feature type="chain" id="PRO_5041083132" evidence="5">
    <location>
        <begin position="28"/>
        <end position="502"/>
    </location>
</feature>
<organism evidence="7 8">
    <name type="scientific">Chelatococcus asaccharovorans</name>
    <dbReference type="NCBI Taxonomy" id="28210"/>
    <lineage>
        <taxon>Bacteria</taxon>
        <taxon>Pseudomonadati</taxon>
        <taxon>Pseudomonadota</taxon>
        <taxon>Alphaproteobacteria</taxon>
        <taxon>Hyphomicrobiales</taxon>
        <taxon>Chelatococcaceae</taxon>
        <taxon>Chelatococcus</taxon>
    </lineage>
</organism>
<dbReference type="PIRSF" id="PIRSF002741">
    <property type="entry name" value="MppA"/>
    <property type="match status" value="1"/>
</dbReference>
<reference evidence="7 8" key="1">
    <citation type="submission" date="2018-05" db="EMBL/GenBank/DDBJ databases">
        <title>Genomic Encyclopedia of Type Strains, Phase IV (KMG-IV): sequencing the most valuable type-strain genomes for metagenomic binning, comparative biology and taxonomic classification.</title>
        <authorList>
            <person name="Goeker M."/>
        </authorList>
    </citation>
    <scope>NUCLEOTIDE SEQUENCE [LARGE SCALE GENOMIC DNA]</scope>
    <source>
        <strain evidence="7 8">DSM 6462</strain>
    </source>
</reference>
<dbReference type="Gene3D" id="3.90.76.10">
    <property type="entry name" value="Dipeptide-binding Protein, Domain 1"/>
    <property type="match status" value="1"/>
</dbReference>
<comment type="similarity">
    <text evidence="2">Belongs to the bacterial solute-binding protein 5 family.</text>
</comment>
<feature type="domain" description="Solute-binding protein family 5" evidence="6">
    <location>
        <begin position="71"/>
        <end position="422"/>
    </location>
</feature>
<dbReference type="InterPro" id="IPR039424">
    <property type="entry name" value="SBP_5"/>
</dbReference>
<evidence type="ECO:0000313" key="7">
    <source>
        <dbReference type="EMBL" id="PXW60178.1"/>
    </source>
</evidence>
<dbReference type="GO" id="GO:0043190">
    <property type="term" value="C:ATP-binding cassette (ABC) transporter complex"/>
    <property type="evidence" value="ECO:0007669"/>
    <property type="project" value="InterPro"/>
</dbReference>
<dbReference type="GO" id="GO:1904680">
    <property type="term" value="F:peptide transmembrane transporter activity"/>
    <property type="evidence" value="ECO:0007669"/>
    <property type="project" value="TreeGrafter"/>
</dbReference>
<dbReference type="Pfam" id="PF00496">
    <property type="entry name" value="SBP_bac_5"/>
    <property type="match status" value="1"/>
</dbReference>
<dbReference type="OrthoDB" id="9803988at2"/>
<dbReference type="Proteomes" id="UP000248021">
    <property type="component" value="Unassembled WGS sequence"/>
</dbReference>
<dbReference type="GO" id="GO:0030288">
    <property type="term" value="C:outer membrane-bounded periplasmic space"/>
    <property type="evidence" value="ECO:0007669"/>
    <property type="project" value="UniProtKB-ARBA"/>
</dbReference>
<keyword evidence="3" id="KW-0813">Transport</keyword>
<comment type="subcellular location">
    <subcellularLocation>
        <location evidence="1">Periplasm</location>
    </subcellularLocation>
</comment>
<dbReference type="InterPro" id="IPR000914">
    <property type="entry name" value="SBP_5_dom"/>
</dbReference>
<dbReference type="Gene3D" id="3.40.190.10">
    <property type="entry name" value="Periplasmic binding protein-like II"/>
    <property type="match status" value="1"/>
</dbReference>
<proteinExistence type="inferred from homology"/>
<comment type="caution">
    <text evidence="7">The sequence shown here is derived from an EMBL/GenBank/DDBJ whole genome shotgun (WGS) entry which is preliminary data.</text>
</comment>
<dbReference type="PANTHER" id="PTHR30290">
    <property type="entry name" value="PERIPLASMIC BINDING COMPONENT OF ABC TRANSPORTER"/>
    <property type="match status" value="1"/>
</dbReference>
<dbReference type="PANTHER" id="PTHR30290:SF9">
    <property type="entry name" value="OLIGOPEPTIDE-BINDING PROTEIN APPA"/>
    <property type="match status" value="1"/>
</dbReference>
<dbReference type="Gene3D" id="3.10.105.10">
    <property type="entry name" value="Dipeptide-binding Protein, Domain 3"/>
    <property type="match status" value="1"/>
</dbReference>
<evidence type="ECO:0000313" key="8">
    <source>
        <dbReference type="Proteomes" id="UP000248021"/>
    </source>
</evidence>
<dbReference type="AlphaFoldDB" id="A0A2V3UBC6"/>
<evidence type="ECO:0000256" key="2">
    <source>
        <dbReference type="ARBA" id="ARBA00005695"/>
    </source>
</evidence>
<evidence type="ECO:0000256" key="5">
    <source>
        <dbReference type="SAM" id="SignalP"/>
    </source>
</evidence>
<dbReference type="SUPFAM" id="SSF53850">
    <property type="entry name" value="Periplasmic binding protein-like II"/>
    <property type="match status" value="1"/>
</dbReference>
<gene>
    <name evidence="7" type="ORF">C7450_104230</name>
</gene>